<dbReference type="SUPFAM" id="SSF52540">
    <property type="entry name" value="P-loop containing nucleoside triphosphate hydrolases"/>
    <property type="match status" value="1"/>
</dbReference>
<comment type="catalytic activity">
    <reaction evidence="3">
        <text>3'-dephospho-CoA + ATP = ADP + CoA + H(+)</text>
        <dbReference type="Rhea" id="RHEA:18245"/>
        <dbReference type="ChEBI" id="CHEBI:15378"/>
        <dbReference type="ChEBI" id="CHEBI:30616"/>
        <dbReference type="ChEBI" id="CHEBI:57287"/>
        <dbReference type="ChEBI" id="CHEBI:57328"/>
        <dbReference type="ChEBI" id="CHEBI:456216"/>
        <dbReference type="EC" id="2.7.1.24"/>
    </reaction>
</comment>
<dbReference type="InterPro" id="IPR001977">
    <property type="entry name" value="Depp_CoAkinase"/>
</dbReference>
<organism evidence="5 6">
    <name type="scientific">Nicoliella lavandulae</name>
    <dbReference type="NCBI Taxonomy" id="3082954"/>
    <lineage>
        <taxon>Bacteria</taxon>
        <taxon>Bacillati</taxon>
        <taxon>Bacillota</taxon>
        <taxon>Bacilli</taxon>
        <taxon>Lactobacillales</taxon>
        <taxon>Lactobacillaceae</taxon>
        <taxon>Nicoliella</taxon>
    </lineage>
</organism>
<keyword evidence="3" id="KW-0963">Cytoplasm</keyword>
<dbReference type="RefSeq" id="WP_339960306.1">
    <property type="nucleotide sequence ID" value="NZ_JAWMWH010000001.1"/>
</dbReference>
<dbReference type="InterPro" id="IPR027417">
    <property type="entry name" value="P-loop_NTPase"/>
</dbReference>
<dbReference type="PANTHER" id="PTHR10695">
    <property type="entry name" value="DEPHOSPHO-COA KINASE-RELATED"/>
    <property type="match status" value="1"/>
</dbReference>
<comment type="caution">
    <text evidence="5">The sequence shown here is derived from an EMBL/GenBank/DDBJ whole genome shotgun (WGS) entry which is preliminary data.</text>
</comment>
<dbReference type="PROSITE" id="PS51219">
    <property type="entry name" value="DPCK"/>
    <property type="match status" value="1"/>
</dbReference>
<feature type="binding site" evidence="3">
    <location>
        <begin position="12"/>
        <end position="17"/>
    </location>
    <ligand>
        <name>ATP</name>
        <dbReference type="ChEBI" id="CHEBI:30616"/>
    </ligand>
</feature>
<comment type="similarity">
    <text evidence="3">Belongs to the CoaE family.</text>
</comment>
<dbReference type="GO" id="GO:0004140">
    <property type="term" value="F:dephospho-CoA kinase activity"/>
    <property type="evidence" value="ECO:0007669"/>
    <property type="project" value="UniProtKB-EC"/>
</dbReference>
<dbReference type="Gene3D" id="3.40.50.300">
    <property type="entry name" value="P-loop containing nucleotide triphosphate hydrolases"/>
    <property type="match status" value="1"/>
</dbReference>
<dbReference type="EC" id="2.7.1.24" evidence="3 4"/>
<proteinExistence type="inferred from homology"/>
<comment type="pathway">
    <text evidence="3">Cofactor biosynthesis; coenzyme A biosynthesis; CoA from (R)-pantothenate: step 5/5.</text>
</comment>
<protein>
    <recommendedName>
        <fullName evidence="3 4">Dephospho-CoA kinase</fullName>
        <ecNumber evidence="3 4">2.7.1.24</ecNumber>
    </recommendedName>
    <alternativeName>
        <fullName evidence="3">Dephosphocoenzyme A kinase</fullName>
    </alternativeName>
</protein>
<evidence type="ECO:0000256" key="1">
    <source>
        <dbReference type="ARBA" id="ARBA00022741"/>
    </source>
</evidence>
<comment type="function">
    <text evidence="3">Catalyzes the phosphorylation of the 3'-hydroxyl group of dephosphocoenzyme A to form coenzyme A.</text>
</comment>
<sequence>MTKLVGLTGSIGTGKSTVSKMFAEATVPIIDADLITHDLQKAGTDCYQALVNAFGPSIAGGDAIDRKALGQLVFNDATQLHRLNRVMDLYIRQAILNQINDYEHKAVPLAILDAPLLFEAGYEGYVDTTVFVSCDVDKQVQRIKLRNHVDTETAMNLIDQQWSQQIKQSLSKVVINNSGSISQTKQQVLKLLENLC</sequence>
<evidence type="ECO:0000256" key="2">
    <source>
        <dbReference type="ARBA" id="ARBA00022840"/>
    </source>
</evidence>
<name>A0ABU8SKR5_9LACO</name>
<dbReference type="Pfam" id="PF01121">
    <property type="entry name" value="CoaE"/>
    <property type="match status" value="1"/>
</dbReference>
<evidence type="ECO:0000313" key="5">
    <source>
        <dbReference type="EMBL" id="MEJ6400500.1"/>
    </source>
</evidence>
<dbReference type="NCBIfam" id="TIGR00152">
    <property type="entry name" value="dephospho-CoA kinase"/>
    <property type="match status" value="1"/>
</dbReference>
<accession>A0ABU8SKR5</accession>
<reference evidence="5 6" key="1">
    <citation type="submission" date="2023-10" db="EMBL/GenBank/DDBJ databases">
        <title>Nicoliella lavandulae sp. nov. isolated from Lavandula angustifolia flowers.</title>
        <authorList>
            <person name="Alcantara C."/>
            <person name="Zuniga M."/>
            <person name="Landete J.M."/>
            <person name="Monedero V."/>
        </authorList>
    </citation>
    <scope>NUCLEOTIDE SEQUENCE [LARGE SCALE GENOMIC DNA]</scope>
    <source>
        <strain evidence="5 6">Es01</strain>
    </source>
</reference>
<keyword evidence="3 5" id="KW-0418">Kinase</keyword>
<keyword evidence="1 3" id="KW-0547">Nucleotide-binding</keyword>
<evidence type="ECO:0000256" key="3">
    <source>
        <dbReference type="HAMAP-Rule" id="MF_00376"/>
    </source>
</evidence>
<evidence type="ECO:0000313" key="6">
    <source>
        <dbReference type="Proteomes" id="UP001370590"/>
    </source>
</evidence>
<dbReference type="EMBL" id="JAWMWH010000001">
    <property type="protein sequence ID" value="MEJ6400500.1"/>
    <property type="molecule type" value="Genomic_DNA"/>
</dbReference>
<evidence type="ECO:0000256" key="4">
    <source>
        <dbReference type="NCBIfam" id="TIGR00152"/>
    </source>
</evidence>
<dbReference type="HAMAP" id="MF_00376">
    <property type="entry name" value="Dephospho_CoA_kinase"/>
    <property type="match status" value="1"/>
</dbReference>
<dbReference type="CDD" id="cd02022">
    <property type="entry name" value="DPCK"/>
    <property type="match status" value="1"/>
</dbReference>
<comment type="subcellular location">
    <subcellularLocation>
        <location evidence="3">Cytoplasm</location>
    </subcellularLocation>
</comment>
<keyword evidence="6" id="KW-1185">Reference proteome</keyword>
<keyword evidence="2 3" id="KW-0067">ATP-binding</keyword>
<keyword evidence="3" id="KW-0173">Coenzyme A biosynthesis</keyword>
<dbReference type="Proteomes" id="UP001370590">
    <property type="component" value="Unassembled WGS sequence"/>
</dbReference>
<keyword evidence="3 5" id="KW-0808">Transferase</keyword>
<dbReference type="PANTHER" id="PTHR10695:SF46">
    <property type="entry name" value="BIFUNCTIONAL COENZYME A SYNTHASE-RELATED"/>
    <property type="match status" value="1"/>
</dbReference>
<gene>
    <name evidence="3 5" type="primary">coaE</name>
    <name evidence="5" type="ORF">R4146_04930</name>
</gene>